<dbReference type="InterPro" id="IPR028992">
    <property type="entry name" value="Hedgehog/Intein_dom"/>
</dbReference>
<proteinExistence type="predicted"/>
<gene>
    <name evidence="2" type="ORF">CIN_19780</name>
</gene>
<dbReference type="PATRIC" id="fig|1088868.3.peg.1983"/>
<evidence type="ECO:0000313" key="3">
    <source>
        <dbReference type="Proteomes" id="UP000005939"/>
    </source>
</evidence>
<dbReference type="eggNOG" id="COG3210">
    <property type="taxonomic scope" value="Bacteria"/>
</dbReference>
<dbReference type="EMBL" id="AGFR01000011">
    <property type="protein sequence ID" value="EHD13100.1"/>
    <property type="molecule type" value="Genomic_DNA"/>
</dbReference>
<accession>G6F2Y2</accession>
<evidence type="ECO:0000259" key="1">
    <source>
        <dbReference type="Pfam" id="PF13403"/>
    </source>
</evidence>
<reference evidence="2 3" key="1">
    <citation type="submission" date="2011-10" db="EMBL/GenBank/DDBJ databases">
        <title>Genome Sequence of Commensalibacter intestini A911, isolated from Drosophila gut.</title>
        <authorList>
            <person name="Lee W.-J."/>
            <person name="Kim E.-K."/>
        </authorList>
    </citation>
    <scope>NUCLEOTIDE SEQUENCE [LARGE SCALE GENOMIC DNA]</scope>
    <source>
        <strain evidence="2 3">A911</strain>
    </source>
</reference>
<sequence length="250" mass="28771">MLVNGRSIFYDYSITSYDYYHVETEDHSVIWADGMLTESYLNTGNRHSFNKDQKVVQLDPHVKIWAEDAVAPLTVERSFVEPIFNDLMKRADKQKLVNQNESNFVLSNDPELYLLTEDGEEIYQSRVDKDRVIFSLPANTQHVYLVSRKSRPCDVIGPFVDDRRPLGVLIGRVVVLNQYGAYPVAQYLQQDELQGWSVVENTVCRWTMGCAFLPLEVYNAEHPFEIAIQIIQAGPYLVEEESLDEEKIAV</sequence>
<comment type="caution">
    <text evidence="2">The sequence shown here is derived from an EMBL/GenBank/DDBJ whole genome shotgun (WGS) entry which is preliminary data.</text>
</comment>
<dbReference type="STRING" id="1088868.CIN_19780"/>
<organism evidence="2 3">
    <name type="scientific">Commensalibacter intestini A911</name>
    <dbReference type="NCBI Taxonomy" id="1088868"/>
    <lineage>
        <taxon>Bacteria</taxon>
        <taxon>Pseudomonadati</taxon>
        <taxon>Pseudomonadota</taxon>
        <taxon>Alphaproteobacteria</taxon>
        <taxon>Acetobacterales</taxon>
        <taxon>Acetobacteraceae</taxon>
    </lineage>
</organism>
<dbReference type="Pfam" id="PF13403">
    <property type="entry name" value="Hint_2"/>
    <property type="match status" value="1"/>
</dbReference>
<dbReference type="Proteomes" id="UP000005939">
    <property type="component" value="Unassembled WGS sequence"/>
</dbReference>
<feature type="domain" description="Hedgehog/Intein (Hint)" evidence="1">
    <location>
        <begin position="1"/>
        <end position="43"/>
    </location>
</feature>
<protein>
    <recommendedName>
        <fullName evidence="1">Hedgehog/Intein (Hint) domain-containing protein</fullName>
    </recommendedName>
</protein>
<name>G6F2Y2_9PROT</name>
<dbReference type="AlphaFoldDB" id="G6F2Y2"/>
<evidence type="ECO:0000313" key="2">
    <source>
        <dbReference type="EMBL" id="EHD13100.1"/>
    </source>
</evidence>
<dbReference type="RefSeq" id="WP_008854968.1">
    <property type="nucleotide sequence ID" value="NZ_AGFR01000011.1"/>
</dbReference>